<dbReference type="EMBL" id="JACLYY010000004">
    <property type="protein sequence ID" value="MBM6737504.1"/>
    <property type="molecule type" value="Genomic_DNA"/>
</dbReference>
<feature type="transmembrane region" description="Helical" evidence="8">
    <location>
        <begin position="351"/>
        <end position="375"/>
    </location>
</feature>
<feature type="transmembrane region" description="Helical" evidence="8">
    <location>
        <begin position="324"/>
        <end position="345"/>
    </location>
</feature>
<reference evidence="9 10" key="1">
    <citation type="journal article" date="2021" name="Sci. Rep.">
        <title>The distribution of antibiotic resistance genes in chicken gut microbiota commensals.</title>
        <authorList>
            <person name="Juricova H."/>
            <person name="Matiasovicova J."/>
            <person name="Kubasova T."/>
            <person name="Cejkova D."/>
            <person name="Rychlik I."/>
        </authorList>
    </citation>
    <scope>NUCLEOTIDE SEQUENCE [LARGE SCALE GENOMIC DNA]</scope>
    <source>
        <strain evidence="9 10">An773</strain>
    </source>
</reference>
<evidence type="ECO:0000256" key="3">
    <source>
        <dbReference type="ARBA" id="ARBA00022475"/>
    </source>
</evidence>
<comment type="caution">
    <text evidence="9">The sequence shown here is derived from an EMBL/GenBank/DDBJ whole genome shotgun (WGS) entry which is preliminary data.</text>
</comment>
<feature type="transmembrane region" description="Helical" evidence="8">
    <location>
        <begin position="40"/>
        <end position="57"/>
    </location>
</feature>
<sequence length="408" mass="43640">MKKLLKTPLWAQILAGIIIGIIIGIVSPKAADFISPLGDIFLNLLKMLIVPLVLFSITNGICSMKDAKQLRSVGGRIVIYYTLSTVAASIFGVIGGMITQPGKNVSDFVLSGEAAEASDFDMVENIISWFPDNIVKAMVDANMIQIIVFCLFLGVALLALGDQASTFVKIIKEGNDIMLKITSYVIGFSPIGILSLMASMVSTLSGAMVKEVIVFILTIDITILVFMVVFYPTVLKLLARVNVGKFFKKISTSMLVAFTTTSSAATLPVSIKIAEERLGCSEKVYGFTLPLGNTCNMDGAAIQYSVIAIFACNLFGLDITPERIFQFIFLSLILSIGAAGVKGSGIVMSTIIIQTIIGDAGLTLIPILAAVWPILDPFATMANNVGDLTGTTLVSKSLKMLDEDVYNS</sequence>
<evidence type="ECO:0000256" key="1">
    <source>
        <dbReference type="ARBA" id="ARBA00004651"/>
    </source>
</evidence>
<keyword evidence="5" id="KW-0769">Symport</keyword>
<feature type="transmembrane region" description="Helical" evidence="8">
    <location>
        <begin position="78"/>
        <end position="98"/>
    </location>
</feature>
<dbReference type="PANTHER" id="PTHR42865">
    <property type="entry name" value="PROTON/GLUTAMATE-ASPARTATE SYMPORTER"/>
    <property type="match status" value="1"/>
</dbReference>
<feature type="transmembrane region" description="Helical" evidence="8">
    <location>
        <begin position="250"/>
        <end position="271"/>
    </location>
</feature>
<evidence type="ECO:0000256" key="5">
    <source>
        <dbReference type="ARBA" id="ARBA00022847"/>
    </source>
</evidence>
<evidence type="ECO:0000256" key="6">
    <source>
        <dbReference type="ARBA" id="ARBA00022989"/>
    </source>
</evidence>
<keyword evidence="6 8" id="KW-1133">Transmembrane helix</keyword>
<accession>A0ABS2E7C0</accession>
<feature type="transmembrane region" description="Helical" evidence="8">
    <location>
        <begin position="300"/>
        <end position="317"/>
    </location>
</feature>
<dbReference type="PANTHER" id="PTHR42865:SF7">
    <property type="entry name" value="PROTON_GLUTAMATE-ASPARTATE SYMPORTER"/>
    <property type="match status" value="1"/>
</dbReference>
<gene>
    <name evidence="9" type="ORF">H7U36_05195</name>
</gene>
<dbReference type="SUPFAM" id="SSF118215">
    <property type="entry name" value="Proton glutamate symport protein"/>
    <property type="match status" value="1"/>
</dbReference>
<dbReference type="InterPro" id="IPR001991">
    <property type="entry name" value="Na-dicarboxylate_symporter"/>
</dbReference>
<name>A0ABS2E7C0_9FIRM</name>
<dbReference type="Proteomes" id="UP000716906">
    <property type="component" value="Unassembled WGS sequence"/>
</dbReference>
<comment type="subcellular location">
    <subcellularLocation>
        <location evidence="1">Cell membrane</location>
        <topology evidence="1">Multi-pass membrane protein</topology>
    </subcellularLocation>
</comment>
<evidence type="ECO:0000256" key="8">
    <source>
        <dbReference type="SAM" id="Phobius"/>
    </source>
</evidence>
<dbReference type="Gene3D" id="1.10.3860.10">
    <property type="entry name" value="Sodium:dicarboxylate symporter"/>
    <property type="match status" value="1"/>
</dbReference>
<feature type="transmembrane region" description="Helical" evidence="8">
    <location>
        <begin position="213"/>
        <end position="238"/>
    </location>
</feature>
<feature type="transmembrane region" description="Helical" evidence="8">
    <location>
        <begin position="181"/>
        <end position="201"/>
    </location>
</feature>
<evidence type="ECO:0000256" key="2">
    <source>
        <dbReference type="ARBA" id="ARBA00022448"/>
    </source>
</evidence>
<dbReference type="RefSeq" id="WP_033125848.1">
    <property type="nucleotide sequence ID" value="NZ_JACLYY010000004.1"/>
</dbReference>
<evidence type="ECO:0000313" key="9">
    <source>
        <dbReference type="EMBL" id="MBM6737504.1"/>
    </source>
</evidence>
<evidence type="ECO:0000313" key="10">
    <source>
        <dbReference type="Proteomes" id="UP000716906"/>
    </source>
</evidence>
<keyword evidence="10" id="KW-1185">Reference proteome</keyword>
<keyword evidence="3" id="KW-1003">Cell membrane</keyword>
<dbReference type="InterPro" id="IPR018107">
    <property type="entry name" value="Na-dicarboxylate_symporter_CS"/>
</dbReference>
<feature type="transmembrane region" description="Helical" evidence="8">
    <location>
        <begin position="143"/>
        <end position="160"/>
    </location>
</feature>
<protein>
    <submittedName>
        <fullName evidence="9">Dicarboxylate/amino acid:cation symporter</fullName>
    </submittedName>
</protein>
<organism evidence="9 10">
    <name type="scientific">Faecalicatena fissicatena</name>
    <dbReference type="NCBI Taxonomy" id="290055"/>
    <lineage>
        <taxon>Bacteria</taxon>
        <taxon>Bacillati</taxon>
        <taxon>Bacillota</taxon>
        <taxon>Clostridia</taxon>
        <taxon>Lachnospirales</taxon>
        <taxon>Lachnospiraceae</taxon>
        <taxon>Faecalicatena</taxon>
    </lineage>
</organism>
<evidence type="ECO:0000256" key="7">
    <source>
        <dbReference type="ARBA" id="ARBA00023136"/>
    </source>
</evidence>
<proteinExistence type="predicted"/>
<dbReference type="PROSITE" id="PS00713">
    <property type="entry name" value="NA_DICARBOXYL_SYMP_1"/>
    <property type="match status" value="1"/>
</dbReference>
<keyword evidence="2" id="KW-0813">Transport</keyword>
<keyword evidence="7 8" id="KW-0472">Membrane</keyword>
<dbReference type="InterPro" id="IPR036458">
    <property type="entry name" value="Na:dicarbo_symporter_sf"/>
</dbReference>
<evidence type="ECO:0000256" key="4">
    <source>
        <dbReference type="ARBA" id="ARBA00022692"/>
    </source>
</evidence>
<dbReference type="Pfam" id="PF00375">
    <property type="entry name" value="SDF"/>
    <property type="match status" value="1"/>
</dbReference>
<dbReference type="PRINTS" id="PR00173">
    <property type="entry name" value="EDTRNSPORT"/>
</dbReference>
<keyword evidence="4 8" id="KW-0812">Transmembrane</keyword>
<feature type="transmembrane region" description="Helical" evidence="8">
    <location>
        <begin position="9"/>
        <end position="28"/>
    </location>
</feature>